<dbReference type="GO" id="GO:0008047">
    <property type="term" value="F:enzyme activator activity"/>
    <property type="evidence" value="ECO:0007669"/>
    <property type="project" value="InterPro"/>
</dbReference>
<organism evidence="5 6">
    <name type="scientific">Vulcanisaeta distributa (strain DSM 14429 / JCM 11212 / NBRC 100878 / IC-017)</name>
    <dbReference type="NCBI Taxonomy" id="572478"/>
    <lineage>
        <taxon>Archaea</taxon>
        <taxon>Thermoproteota</taxon>
        <taxon>Thermoprotei</taxon>
        <taxon>Thermoproteales</taxon>
        <taxon>Thermoproteaceae</taxon>
        <taxon>Vulcanisaeta</taxon>
    </lineage>
</organism>
<comment type="similarity">
    <text evidence="1">Belongs to the peptidase A31 family.</text>
</comment>
<dbReference type="NCBIfam" id="TIGR00072">
    <property type="entry name" value="hydrog_prot"/>
    <property type="match status" value="1"/>
</dbReference>
<dbReference type="Pfam" id="PF01750">
    <property type="entry name" value="HycI"/>
    <property type="match status" value="1"/>
</dbReference>
<keyword evidence="2 5" id="KW-0645">Protease</keyword>
<sequence length="171" mass="18315">MLPVKIIGLGNPLYGDDGLGSCLARFLSQFNDFVIDGNAHGIALLGNLMDAHDLIFIDIDTELKPGAVALEKVEGELSITDTTMLDAHRASPSLLVGYLRAMKAFNGTAYVVAIGPGNTEPFKPVSNEALNAVSAALKLLSELLSKYGLQLRYEGDPKDAIIECYRDALGY</sequence>
<dbReference type="GO" id="GO:0016485">
    <property type="term" value="P:protein processing"/>
    <property type="evidence" value="ECO:0007669"/>
    <property type="project" value="TreeGrafter"/>
</dbReference>
<dbReference type="GO" id="GO:0004190">
    <property type="term" value="F:aspartic-type endopeptidase activity"/>
    <property type="evidence" value="ECO:0007669"/>
    <property type="project" value="UniProtKB-KW"/>
</dbReference>
<name>E1QQR3_VULDI</name>
<keyword evidence="4" id="KW-0378">Hydrolase</keyword>
<gene>
    <name evidence="5" type="ordered locus">Vdis_2307</name>
</gene>
<dbReference type="KEGG" id="vdi:Vdis_2307"/>
<dbReference type="RefSeq" id="WP_013337400.1">
    <property type="nucleotide sequence ID" value="NC_014537.1"/>
</dbReference>
<dbReference type="AlphaFoldDB" id="E1QQR3"/>
<accession>E1QQR3</accession>
<dbReference type="Proteomes" id="UP000006681">
    <property type="component" value="Chromosome"/>
</dbReference>
<protein>
    <submittedName>
        <fullName evidence="5">Hydrogenase maturation protease</fullName>
    </submittedName>
</protein>
<keyword evidence="3" id="KW-0064">Aspartyl protease</keyword>
<evidence type="ECO:0000256" key="1">
    <source>
        <dbReference type="ARBA" id="ARBA00006814"/>
    </source>
</evidence>
<dbReference type="PANTHER" id="PTHR30302:SF1">
    <property type="entry name" value="HYDROGENASE 2 MATURATION PROTEASE"/>
    <property type="match status" value="1"/>
</dbReference>
<dbReference type="Gene3D" id="3.40.50.1450">
    <property type="entry name" value="HybD-like"/>
    <property type="match status" value="1"/>
</dbReference>
<dbReference type="HOGENOM" id="CLU_128027_0_0_2"/>
<dbReference type="EMBL" id="CP002100">
    <property type="protein sequence ID" value="ADN51675.1"/>
    <property type="molecule type" value="Genomic_DNA"/>
</dbReference>
<proteinExistence type="inferred from homology"/>
<dbReference type="InterPro" id="IPR023430">
    <property type="entry name" value="Pept_HybD-like_dom_sf"/>
</dbReference>
<dbReference type="SUPFAM" id="SSF53163">
    <property type="entry name" value="HybD-like"/>
    <property type="match status" value="1"/>
</dbReference>
<evidence type="ECO:0000256" key="4">
    <source>
        <dbReference type="ARBA" id="ARBA00022801"/>
    </source>
</evidence>
<dbReference type="InterPro" id="IPR000671">
    <property type="entry name" value="Peptidase_A31"/>
</dbReference>
<reference evidence="6" key="2">
    <citation type="journal article" date="2010" name="Stand. Genomic Sci.">
        <title>Complete genome sequence of Vulcanisaeta distributa type strain (IC-017T).</title>
        <authorList>
            <person name="Mavromatis K."/>
            <person name="Sikorski J."/>
            <person name="Pabst E."/>
            <person name="Teshima H."/>
            <person name="Lapidus A."/>
            <person name="Lucas S."/>
            <person name="Nolan M."/>
            <person name="Glavina Del Rio T."/>
            <person name="Cheng J."/>
            <person name="Bruce D."/>
            <person name="Goodwin L."/>
            <person name="Pitluck S."/>
            <person name="Liolios K."/>
            <person name="Ivanova N."/>
            <person name="Mikhailova N."/>
            <person name="Pati A."/>
            <person name="Chen A."/>
            <person name="Palaniappan K."/>
            <person name="Land M."/>
            <person name="Hauser L."/>
            <person name="Chang Y."/>
            <person name="Jeffries C."/>
            <person name="Rohde M."/>
            <person name="Spring S."/>
            <person name="Goker M."/>
            <person name="Wirth R."/>
            <person name="Woyke T."/>
            <person name="Bristow J."/>
            <person name="Eisen J."/>
            <person name="Markowitz V."/>
            <person name="Hugenholtz P."/>
            <person name="Klenk H."/>
            <person name="Kyrpides N."/>
        </authorList>
    </citation>
    <scope>NUCLEOTIDE SEQUENCE [LARGE SCALE GENOMIC DNA]</scope>
    <source>
        <strain evidence="6">DSM 14429 / JCM 11212 / NBRC 100878 / IC-017</strain>
    </source>
</reference>
<dbReference type="STRING" id="572478.Vdis_2307"/>
<dbReference type="GeneID" id="9753262"/>
<reference evidence="5 6" key="1">
    <citation type="journal article" date="2010" name="Stand. Genomic Sci.">
        <title>Complete genome sequence of Vulcanisaeta distributa type strain (IC-017).</title>
        <authorList>
            <person name="Mavromatis K."/>
            <person name="Sikorski J."/>
            <person name="Pabst E."/>
            <person name="Teshima H."/>
            <person name="Lapidus A."/>
            <person name="Lucas S."/>
            <person name="Nolan M."/>
            <person name="Glavina Del Rio T."/>
            <person name="Cheng J.F."/>
            <person name="Bruce D."/>
            <person name="Goodwin L."/>
            <person name="Pitluck S."/>
            <person name="Liolios K."/>
            <person name="Ivanova N."/>
            <person name="Mikhailova N."/>
            <person name="Pati A."/>
            <person name="Chen A."/>
            <person name="Palaniappan K."/>
            <person name="Land M."/>
            <person name="Hauser L."/>
            <person name="Chang Y.J."/>
            <person name="Jeffries C.D."/>
            <person name="Rohde M."/>
            <person name="Spring S."/>
            <person name="Goker M."/>
            <person name="Wirth R."/>
            <person name="Woyke T."/>
            <person name="Bristow J."/>
            <person name="Eisen J.A."/>
            <person name="Markowitz V."/>
            <person name="Hugenholtz P."/>
            <person name="Klenk H.P."/>
            <person name="Kyrpides N.C."/>
        </authorList>
    </citation>
    <scope>NUCLEOTIDE SEQUENCE [LARGE SCALE GENOMIC DNA]</scope>
    <source>
        <strain evidence="6">DSM 14429 / JCM 11212 / NBRC 100878 / IC-017</strain>
    </source>
</reference>
<evidence type="ECO:0000256" key="2">
    <source>
        <dbReference type="ARBA" id="ARBA00022670"/>
    </source>
</evidence>
<evidence type="ECO:0000313" key="5">
    <source>
        <dbReference type="EMBL" id="ADN51675.1"/>
    </source>
</evidence>
<dbReference type="PANTHER" id="PTHR30302">
    <property type="entry name" value="HYDROGENASE 1 MATURATION PROTEASE"/>
    <property type="match status" value="1"/>
</dbReference>
<evidence type="ECO:0000256" key="3">
    <source>
        <dbReference type="ARBA" id="ARBA00022750"/>
    </source>
</evidence>
<dbReference type="eggNOG" id="arCOG04429">
    <property type="taxonomic scope" value="Archaea"/>
</dbReference>
<evidence type="ECO:0000313" key="6">
    <source>
        <dbReference type="Proteomes" id="UP000006681"/>
    </source>
</evidence>
<keyword evidence="6" id="KW-1185">Reference proteome</keyword>
<dbReference type="OrthoDB" id="44145at2157"/>